<dbReference type="OrthoDB" id="5795846at2"/>
<dbReference type="HOGENOM" id="CLU_119976_0_1_6"/>
<sequence length="166" mass="19632">MINELTNPFWDYSLTLYAHEEVRQLCLDLQDSYNANVNIVLWCCWYAAEKGLVSQELLQQILMHNTPWHQHVTCQLRHARQWLKKNQSNELVEPYGQQILQLEITSEAFQQKQLYELSLAQKKTNHNHNKVEAARVNLECYFATLATKVSKHHWHLTTTILLSKME</sequence>
<reference evidence="2" key="1">
    <citation type="submission" date="2014-09" db="EMBL/GenBank/DDBJ databases">
        <authorList>
            <person name="Gomez-Valero L."/>
        </authorList>
    </citation>
    <scope>NUCLEOTIDE SEQUENCE [LARGE SCALE GENOMIC DNA]</scope>
    <source>
        <strain evidence="2">ATCC700992</strain>
    </source>
</reference>
<dbReference type="KEGG" id="lfa:LFA_3323"/>
<name>A0A098G9J3_9GAMM</name>
<proteinExistence type="predicted"/>
<organism evidence="1 2">
    <name type="scientific">Legionella fallonii LLAP-10</name>
    <dbReference type="NCBI Taxonomy" id="1212491"/>
    <lineage>
        <taxon>Bacteria</taxon>
        <taxon>Pseudomonadati</taxon>
        <taxon>Pseudomonadota</taxon>
        <taxon>Gammaproteobacteria</taxon>
        <taxon>Legionellales</taxon>
        <taxon>Legionellaceae</taxon>
        <taxon>Legionella</taxon>
    </lineage>
</organism>
<evidence type="ECO:0000313" key="1">
    <source>
        <dbReference type="EMBL" id="CEG58654.1"/>
    </source>
</evidence>
<dbReference type="NCBIfam" id="TIGR02444">
    <property type="entry name" value="TIGR02444 family protein"/>
    <property type="match status" value="1"/>
</dbReference>
<dbReference type="Proteomes" id="UP000032430">
    <property type="component" value="Chromosome I"/>
</dbReference>
<gene>
    <name evidence="1" type="ORF">LFA_3323</name>
</gene>
<accession>A0A098G9J3</accession>
<dbReference type="Pfam" id="PF09523">
    <property type="entry name" value="DUF2390"/>
    <property type="match status" value="1"/>
</dbReference>
<dbReference type="AlphaFoldDB" id="A0A098G9J3"/>
<protein>
    <recommendedName>
        <fullName evidence="3">TIGR02444 family protein</fullName>
    </recommendedName>
</protein>
<evidence type="ECO:0008006" key="3">
    <source>
        <dbReference type="Google" id="ProtNLM"/>
    </source>
</evidence>
<keyword evidence="2" id="KW-1185">Reference proteome</keyword>
<dbReference type="STRING" id="1212491.LFA_3323"/>
<dbReference type="RefSeq" id="WP_045096926.1">
    <property type="nucleotide sequence ID" value="NZ_LN614827.1"/>
</dbReference>
<dbReference type="EMBL" id="LN614827">
    <property type="protein sequence ID" value="CEG58654.1"/>
    <property type="molecule type" value="Genomic_DNA"/>
</dbReference>
<dbReference type="InterPro" id="IPR012659">
    <property type="entry name" value="CHP02444"/>
</dbReference>
<evidence type="ECO:0000313" key="2">
    <source>
        <dbReference type="Proteomes" id="UP000032430"/>
    </source>
</evidence>